<evidence type="ECO:0000256" key="5">
    <source>
        <dbReference type="ARBA" id="ARBA00023136"/>
    </source>
</evidence>
<dbReference type="EMBL" id="PFAG01000014">
    <property type="protein sequence ID" value="PIR98477.1"/>
    <property type="molecule type" value="Genomic_DNA"/>
</dbReference>
<dbReference type="GO" id="GO:0005886">
    <property type="term" value="C:plasma membrane"/>
    <property type="evidence" value="ECO:0007669"/>
    <property type="project" value="UniProtKB-SubCell"/>
</dbReference>
<evidence type="ECO:0000259" key="7">
    <source>
        <dbReference type="Pfam" id="PF09335"/>
    </source>
</evidence>
<dbReference type="InterPro" id="IPR032816">
    <property type="entry name" value="VTT_dom"/>
</dbReference>
<feature type="domain" description="VTT" evidence="7">
    <location>
        <begin position="38"/>
        <end position="159"/>
    </location>
</feature>
<dbReference type="PANTHER" id="PTHR42709:SF6">
    <property type="entry name" value="UNDECAPRENYL PHOSPHATE TRANSPORTER A"/>
    <property type="match status" value="1"/>
</dbReference>
<keyword evidence="3 6" id="KW-0812">Transmembrane</keyword>
<evidence type="ECO:0000256" key="2">
    <source>
        <dbReference type="ARBA" id="ARBA00022475"/>
    </source>
</evidence>
<reference evidence="9" key="1">
    <citation type="submission" date="2017-09" db="EMBL/GenBank/DDBJ databases">
        <title>Depth-based differentiation of microbial function through sediment-hosted aquifers and enrichment of novel symbionts in the deep terrestrial subsurface.</title>
        <authorList>
            <person name="Probst A.J."/>
            <person name="Ladd B."/>
            <person name="Jarett J.K."/>
            <person name="Geller-Mcgrath D.E."/>
            <person name="Sieber C.M.K."/>
            <person name="Emerson J.B."/>
            <person name="Anantharaman K."/>
            <person name="Thomas B.C."/>
            <person name="Malmstrom R."/>
            <person name="Stieglmeier M."/>
            <person name="Klingl A."/>
            <person name="Woyke T."/>
            <person name="Ryan C.M."/>
            <person name="Banfield J.F."/>
        </authorList>
    </citation>
    <scope>NUCLEOTIDE SEQUENCE [LARGE SCALE GENOMIC DNA]</scope>
</reference>
<evidence type="ECO:0000256" key="3">
    <source>
        <dbReference type="ARBA" id="ARBA00022692"/>
    </source>
</evidence>
<evidence type="ECO:0000313" key="9">
    <source>
        <dbReference type="Proteomes" id="UP000230776"/>
    </source>
</evidence>
<organism evidence="8 9">
    <name type="scientific">Candidatus Colwellbacteria bacterium CG10_big_fil_rev_8_21_14_0_10_41_28</name>
    <dbReference type="NCBI Taxonomy" id="1974539"/>
    <lineage>
        <taxon>Bacteria</taxon>
        <taxon>Candidatus Colwelliibacteriota</taxon>
    </lineage>
</organism>
<evidence type="ECO:0000313" key="8">
    <source>
        <dbReference type="EMBL" id="PIR98477.1"/>
    </source>
</evidence>
<accession>A0A2H0VH84</accession>
<feature type="transmembrane region" description="Helical" evidence="6">
    <location>
        <begin position="171"/>
        <end position="193"/>
    </location>
</feature>
<proteinExistence type="predicted"/>
<dbReference type="Proteomes" id="UP000230776">
    <property type="component" value="Unassembled WGS sequence"/>
</dbReference>
<dbReference type="Pfam" id="PF09335">
    <property type="entry name" value="VTT_dom"/>
    <property type="match status" value="1"/>
</dbReference>
<comment type="caution">
    <text evidence="8">The sequence shown here is derived from an EMBL/GenBank/DDBJ whole genome shotgun (WGS) entry which is preliminary data.</text>
</comment>
<dbReference type="PANTHER" id="PTHR42709">
    <property type="entry name" value="ALKALINE PHOSPHATASE LIKE PROTEIN"/>
    <property type="match status" value="1"/>
</dbReference>
<evidence type="ECO:0000256" key="4">
    <source>
        <dbReference type="ARBA" id="ARBA00022989"/>
    </source>
</evidence>
<keyword evidence="4 6" id="KW-1133">Transmembrane helix</keyword>
<keyword evidence="5 6" id="KW-0472">Membrane</keyword>
<dbReference type="InterPro" id="IPR051311">
    <property type="entry name" value="DedA_domain"/>
</dbReference>
<feature type="transmembrane region" description="Helical" evidence="6">
    <location>
        <begin position="139"/>
        <end position="159"/>
    </location>
</feature>
<gene>
    <name evidence="8" type="ORF">COT88_01470</name>
</gene>
<evidence type="ECO:0000256" key="6">
    <source>
        <dbReference type="SAM" id="Phobius"/>
    </source>
</evidence>
<sequence length="210" mass="23859">MISSILETLSQFILATIEAWGYWGVFFLMFLDNANIPIPSEVIMPFSGFLAFTGTFSFWPVVWVGTAGSLFGSWLSYYMAIHFHRWTEKWMQGTIAYETSKKWFEKYGVAAAFWGRLIPGVRTFISFPAGMFKVNFAKFSIYTFIASFIWALILTYPGYYLGENWESLGPIVHKYDVLILGIIVAGGAAAFWLHHGKKKNDKASSSELET</sequence>
<keyword evidence="2" id="KW-1003">Cell membrane</keyword>
<feature type="transmembrane region" description="Helical" evidence="6">
    <location>
        <begin position="12"/>
        <end position="31"/>
    </location>
</feature>
<dbReference type="AlphaFoldDB" id="A0A2H0VH84"/>
<protein>
    <recommendedName>
        <fullName evidence="7">VTT domain-containing protein</fullName>
    </recommendedName>
</protein>
<name>A0A2H0VH84_9BACT</name>
<feature type="transmembrane region" description="Helical" evidence="6">
    <location>
        <begin position="58"/>
        <end position="81"/>
    </location>
</feature>
<comment type="subcellular location">
    <subcellularLocation>
        <location evidence="1">Cell membrane</location>
        <topology evidence="1">Multi-pass membrane protein</topology>
    </subcellularLocation>
</comment>
<evidence type="ECO:0000256" key="1">
    <source>
        <dbReference type="ARBA" id="ARBA00004651"/>
    </source>
</evidence>